<evidence type="ECO:0000256" key="10">
    <source>
        <dbReference type="ARBA" id="ARBA00022840"/>
    </source>
</evidence>
<dbReference type="InterPro" id="IPR000870">
    <property type="entry name" value="Homoserine_kinase"/>
</dbReference>
<dbReference type="InterPro" id="IPR006204">
    <property type="entry name" value="GHMP_kinase_N_dom"/>
</dbReference>
<evidence type="ECO:0000256" key="5">
    <source>
        <dbReference type="ARBA" id="ARBA00022605"/>
    </source>
</evidence>
<dbReference type="HAMAP" id="MF_00384">
    <property type="entry name" value="Homoser_kinase"/>
    <property type="match status" value="1"/>
</dbReference>
<evidence type="ECO:0000256" key="11">
    <source>
        <dbReference type="ARBA" id="ARBA00049375"/>
    </source>
</evidence>
<dbReference type="Gene3D" id="3.30.70.890">
    <property type="entry name" value="GHMP kinase, C-terminal domain"/>
    <property type="match status" value="1"/>
</dbReference>
<evidence type="ECO:0000256" key="6">
    <source>
        <dbReference type="ARBA" id="ARBA00022679"/>
    </source>
</evidence>
<evidence type="ECO:0000313" key="16">
    <source>
        <dbReference type="EMBL" id="MBF4162829.1"/>
    </source>
</evidence>
<dbReference type="RefSeq" id="WP_194504088.1">
    <property type="nucleotide sequence ID" value="NZ_JADIVZ010000007.1"/>
</dbReference>
<evidence type="ECO:0000256" key="13">
    <source>
        <dbReference type="HAMAP-Rule" id="MF_00384"/>
    </source>
</evidence>
<evidence type="ECO:0000256" key="3">
    <source>
        <dbReference type="ARBA" id="ARBA00012078"/>
    </source>
</evidence>
<dbReference type="Pfam" id="PF00288">
    <property type="entry name" value="GHMP_kinases_N"/>
    <property type="match status" value="1"/>
</dbReference>
<keyword evidence="10 13" id="KW-0067">ATP-binding</keyword>
<dbReference type="InterPro" id="IPR006203">
    <property type="entry name" value="GHMP_knse_ATP-bd_CS"/>
</dbReference>
<dbReference type="PROSITE" id="PS00627">
    <property type="entry name" value="GHMP_KINASES_ATP"/>
    <property type="match status" value="1"/>
</dbReference>
<comment type="subcellular location">
    <subcellularLocation>
        <location evidence="13">Cytoplasm</location>
    </subcellularLocation>
</comment>
<keyword evidence="8 13" id="KW-0547">Nucleotide-binding</keyword>
<dbReference type="GO" id="GO:0004413">
    <property type="term" value="F:homoserine kinase activity"/>
    <property type="evidence" value="ECO:0007669"/>
    <property type="project" value="UniProtKB-UniRule"/>
</dbReference>
<dbReference type="PRINTS" id="PR00958">
    <property type="entry name" value="HOMSERKINASE"/>
</dbReference>
<reference evidence="16" key="1">
    <citation type="submission" date="2020-11" db="EMBL/GenBank/DDBJ databases">
        <title>Nocardioides sp. CBS4Y-1, whole genome shotgun sequence.</title>
        <authorList>
            <person name="Tuo L."/>
        </authorList>
    </citation>
    <scope>NUCLEOTIDE SEQUENCE</scope>
    <source>
        <strain evidence="16">CBS4Y-1</strain>
    </source>
</reference>
<dbReference type="SUPFAM" id="SSF54211">
    <property type="entry name" value="Ribosomal protein S5 domain 2-like"/>
    <property type="match status" value="1"/>
</dbReference>
<evidence type="ECO:0000256" key="4">
    <source>
        <dbReference type="ARBA" id="ARBA00017858"/>
    </source>
</evidence>
<dbReference type="GO" id="GO:0005737">
    <property type="term" value="C:cytoplasm"/>
    <property type="evidence" value="ECO:0007669"/>
    <property type="project" value="UniProtKB-SubCell"/>
</dbReference>
<proteinExistence type="inferred from homology"/>
<dbReference type="InterPro" id="IPR013750">
    <property type="entry name" value="GHMP_kinase_C_dom"/>
</dbReference>
<protein>
    <recommendedName>
        <fullName evidence="4 13">Homoserine kinase</fullName>
        <shortName evidence="13">HK</shortName>
        <shortName evidence="13">HSK</shortName>
        <ecNumber evidence="3 13">2.7.1.39</ecNumber>
    </recommendedName>
</protein>
<keyword evidence="6 13" id="KW-0808">Transferase</keyword>
<gene>
    <name evidence="13" type="primary">thrB</name>
    <name evidence="16" type="ORF">ISG29_14115</name>
</gene>
<dbReference type="Pfam" id="PF08544">
    <property type="entry name" value="GHMP_kinases_C"/>
    <property type="match status" value="1"/>
</dbReference>
<dbReference type="EC" id="2.7.1.39" evidence="3 13"/>
<dbReference type="InterPro" id="IPR036554">
    <property type="entry name" value="GHMP_kinase_C_sf"/>
</dbReference>
<dbReference type="AlphaFoldDB" id="A0A930V420"/>
<comment type="similarity">
    <text evidence="2 13">Belongs to the GHMP kinase family. Homoserine kinase subfamily.</text>
</comment>
<dbReference type="SUPFAM" id="SSF55060">
    <property type="entry name" value="GHMP Kinase, C-terminal domain"/>
    <property type="match status" value="1"/>
</dbReference>
<accession>A0A930V420</accession>
<evidence type="ECO:0000256" key="9">
    <source>
        <dbReference type="ARBA" id="ARBA00022777"/>
    </source>
</evidence>
<comment type="catalytic activity">
    <reaction evidence="11 13">
        <text>L-homoserine + ATP = O-phospho-L-homoserine + ADP + H(+)</text>
        <dbReference type="Rhea" id="RHEA:13985"/>
        <dbReference type="ChEBI" id="CHEBI:15378"/>
        <dbReference type="ChEBI" id="CHEBI:30616"/>
        <dbReference type="ChEBI" id="CHEBI:57476"/>
        <dbReference type="ChEBI" id="CHEBI:57590"/>
        <dbReference type="ChEBI" id="CHEBI:456216"/>
        <dbReference type="EC" id="2.7.1.39"/>
    </reaction>
</comment>
<feature type="binding site" evidence="13">
    <location>
        <begin position="94"/>
        <end position="104"/>
    </location>
    <ligand>
        <name>ATP</name>
        <dbReference type="ChEBI" id="CHEBI:30616"/>
    </ligand>
</feature>
<evidence type="ECO:0000256" key="8">
    <source>
        <dbReference type="ARBA" id="ARBA00022741"/>
    </source>
</evidence>
<dbReference type="InterPro" id="IPR020568">
    <property type="entry name" value="Ribosomal_Su5_D2-typ_SF"/>
</dbReference>
<feature type="domain" description="GHMP kinase N-terminal" evidence="14">
    <location>
        <begin position="67"/>
        <end position="150"/>
    </location>
</feature>
<comment type="pathway">
    <text evidence="1 13">Amino-acid biosynthesis; L-threonine biosynthesis; L-threonine from L-aspartate: step 4/5.</text>
</comment>
<feature type="domain" description="GHMP kinase C-terminal" evidence="15">
    <location>
        <begin position="231"/>
        <end position="281"/>
    </location>
</feature>
<dbReference type="PANTHER" id="PTHR20861:SF1">
    <property type="entry name" value="HOMOSERINE KINASE"/>
    <property type="match status" value="1"/>
</dbReference>
<keyword evidence="7 13" id="KW-0791">Threonine biosynthesis</keyword>
<evidence type="ECO:0000256" key="1">
    <source>
        <dbReference type="ARBA" id="ARBA00005015"/>
    </source>
</evidence>
<evidence type="ECO:0000259" key="14">
    <source>
        <dbReference type="Pfam" id="PF00288"/>
    </source>
</evidence>
<comment type="function">
    <text evidence="12 13">Catalyzes the ATP-dependent phosphorylation of L-homoserine to L-homoserine phosphate.</text>
</comment>
<dbReference type="NCBIfam" id="TIGR00191">
    <property type="entry name" value="thrB"/>
    <property type="match status" value="1"/>
</dbReference>
<dbReference type="EMBL" id="JADIVZ010000007">
    <property type="protein sequence ID" value="MBF4162829.1"/>
    <property type="molecule type" value="Genomic_DNA"/>
</dbReference>
<dbReference type="Proteomes" id="UP000656804">
    <property type="component" value="Unassembled WGS sequence"/>
</dbReference>
<dbReference type="PIRSF" id="PIRSF000676">
    <property type="entry name" value="Homoser_kin"/>
    <property type="match status" value="1"/>
</dbReference>
<sequence length="309" mass="31829">MAPVFVDGPVRVSVPATSANLGPGYDTLGLALDLRDELEGEVLASGLEVQVTGAGEGTVPLDESHLVVRSMRAAFTVLGEQPPGLRLTCHNVVPHARGLGSSSAAIVGGLVLARTLVTDGAARLPDDALVDLASRIEGHPDNVAPALLGGFVVAGADEVPAGEEPHFFAIRGSVDPRIGVVVLVPPTPVSTEAARGLLPAEVPHADAAANSGRAALLVAALTARPDQLLRATRDVLHQEYRRPAMPESLALIDRLRAEGVPAIVSGAGPTVLAFVDAADEVGIRRVLDTAPDGWWATRLAVDLRGALVV</sequence>
<name>A0A930V420_9ACTN</name>
<comment type="caution">
    <text evidence="16">The sequence shown here is derived from an EMBL/GenBank/DDBJ whole genome shotgun (WGS) entry which is preliminary data.</text>
</comment>
<dbReference type="PANTHER" id="PTHR20861">
    <property type="entry name" value="HOMOSERINE/4-DIPHOSPHOCYTIDYL-2-C-METHYL-D-ERYTHRITOL KINASE"/>
    <property type="match status" value="1"/>
</dbReference>
<evidence type="ECO:0000256" key="12">
    <source>
        <dbReference type="ARBA" id="ARBA00049954"/>
    </source>
</evidence>
<keyword evidence="9 13" id="KW-0418">Kinase</keyword>
<dbReference type="GO" id="GO:0005524">
    <property type="term" value="F:ATP binding"/>
    <property type="evidence" value="ECO:0007669"/>
    <property type="project" value="UniProtKB-UniRule"/>
</dbReference>
<evidence type="ECO:0000256" key="2">
    <source>
        <dbReference type="ARBA" id="ARBA00007370"/>
    </source>
</evidence>
<evidence type="ECO:0000256" key="7">
    <source>
        <dbReference type="ARBA" id="ARBA00022697"/>
    </source>
</evidence>
<organism evidence="16 17">
    <name type="scientific">Nocardioides acrostichi</name>
    <dbReference type="NCBI Taxonomy" id="2784339"/>
    <lineage>
        <taxon>Bacteria</taxon>
        <taxon>Bacillati</taxon>
        <taxon>Actinomycetota</taxon>
        <taxon>Actinomycetes</taxon>
        <taxon>Propionibacteriales</taxon>
        <taxon>Nocardioidaceae</taxon>
        <taxon>Nocardioides</taxon>
    </lineage>
</organism>
<evidence type="ECO:0000313" key="17">
    <source>
        <dbReference type="Proteomes" id="UP000656804"/>
    </source>
</evidence>
<keyword evidence="17" id="KW-1185">Reference proteome</keyword>
<dbReference type="GO" id="GO:0009088">
    <property type="term" value="P:threonine biosynthetic process"/>
    <property type="evidence" value="ECO:0007669"/>
    <property type="project" value="UniProtKB-UniRule"/>
</dbReference>
<evidence type="ECO:0000259" key="15">
    <source>
        <dbReference type="Pfam" id="PF08544"/>
    </source>
</evidence>
<dbReference type="Gene3D" id="3.30.230.10">
    <property type="match status" value="1"/>
</dbReference>
<keyword evidence="13" id="KW-0963">Cytoplasm</keyword>
<dbReference type="InterPro" id="IPR014721">
    <property type="entry name" value="Ribsml_uS5_D2-typ_fold_subgr"/>
</dbReference>
<keyword evidence="5 13" id="KW-0028">Amino-acid biosynthesis</keyword>